<dbReference type="EMBL" id="PVHK01000253">
    <property type="protein sequence ID" value="PRH38188.1"/>
    <property type="molecule type" value="Genomic_DNA"/>
</dbReference>
<keyword evidence="8 9" id="KW-0472">Membrane</keyword>
<protein>
    <submittedName>
        <fullName evidence="11">ABC transporter permease</fullName>
    </submittedName>
</protein>
<dbReference type="AlphaFoldDB" id="A0AA45BA72"/>
<evidence type="ECO:0000259" key="10">
    <source>
        <dbReference type="Pfam" id="PF01061"/>
    </source>
</evidence>
<keyword evidence="7" id="KW-0625">Polysaccharide transport</keyword>
<evidence type="ECO:0000256" key="9">
    <source>
        <dbReference type="SAM" id="Phobius"/>
    </source>
</evidence>
<evidence type="ECO:0000256" key="7">
    <source>
        <dbReference type="ARBA" id="ARBA00023047"/>
    </source>
</evidence>
<reference evidence="11 12" key="1">
    <citation type="submission" date="2018-03" db="EMBL/GenBank/DDBJ databases">
        <authorList>
            <person name="Nguyen K."/>
            <person name="Fouts D."/>
            <person name="Sutton G."/>
        </authorList>
    </citation>
    <scope>NUCLEOTIDE SEQUENCE [LARGE SCALE GENOMIC DNA]</scope>
    <source>
        <strain evidence="11 12">AU3578</strain>
    </source>
</reference>
<feature type="transmembrane region" description="Helical" evidence="9">
    <location>
        <begin position="243"/>
        <end position="261"/>
    </location>
</feature>
<evidence type="ECO:0000256" key="4">
    <source>
        <dbReference type="ARBA" id="ARBA00022475"/>
    </source>
</evidence>
<dbReference type="GO" id="GO:0140359">
    <property type="term" value="F:ABC-type transporter activity"/>
    <property type="evidence" value="ECO:0007669"/>
    <property type="project" value="InterPro"/>
</dbReference>
<evidence type="ECO:0000256" key="2">
    <source>
        <dbReference type="ARBA" id="ARBA00007783"/>
    </source>
</evidence>
<feature type="transmembrane region" description="Helical" evidence="9">
    <location>
        <begin position="47"/>
        <end position="69"/>
    </location>
</feature>
<keyword evidence="7" id="KW-0762">Sugar transport</keyword>
<evidence type="ECO:0000256" key="8">
    <source>
        <dbReference type="ARBA" id="ARBA00023136"/>
    </source>
</evidence>
<dbReference type="GO" id="GO:0015774">
    <property type="term" value="P:polysaccharide transport"/>
    <property type="evidence" value="ECO:0007669"/>
    <property type="project" value="UniProtKB-KW"/>
</dbReference>
<dbReference type="RefSeq" id="WP_105857106.1">
    <property type="nucleotide sequence ID" value="NZ_PVHK01000253.1"/>
</dbReference>
<accession>A0AA45BA72</accession>
<comment type="similarity">
    <text evidence="2">Belongs to the ABC-2 integral membrane protein family.</text>
</comment>
<keyword evidence="3" id="KW-0813">Transport</keyword>
<keyword evidence="6 9" id="KW-1133">Transmembrane helix</keyword>
<sequence>MDITFIKDAAGLSGHDGRSDIAVGMKSTRVWGTLGWHDIRQRYRRSVLGPFWFTLSTVIMVVVLGALYSTLLKQEYRNYLPYLAVGLVVWQYLAAVANEGCVAFIGAAGLIKQMRLPLTIHVCRIAWRNFVILLHSVPVVVVMLFVFGKNPGWDILLVPFALALLLLHGVWLGVTLGVLCARFRDIPPIVANLIQVVFFFTPVMWSPDILKERGWVAEYNPLYHLIETIRAPLIGRPIHWESWAWSIALLVAGFAIAQFLMSRFRNRVPYWL</sequence>
<feature type="domain" description="ABC-2 type transporter transmembrane" evidence="10">
    <location>
        <begin position="32"/>
        <end position="231"/>
    </location>
</feature>
<feature type="transmembrane region" description="Helical" evidence="9">
    <location>
        <begin position="160"/>
        <end position="179"/>
    </location>
</feature>
<dbReference type="Pfam" id="PF01061">
    <property type="entry name" value="ABC2_membrane"/>
    <property type="match status" value="1"/>
</dbReference>
<keyword evidence="5 9" id="KW-0812">Transmembrane</keyword>
<dbReference type="GO" id="GO:0005886">
    <property type="term" value="C:plasma membrane"/>
    <property type="evidence" value="ECO:0007669"/>
    <property type="project" value="UniProtKB-SubCell"/>
</dbReference>
<feature type="transmembrane region" description="Helical" evidence="9">
    <location>
        <begin position="89"/>
        <end position="110"/>
    </location>
</feature>
<evidence type="ECO:0000256" key="1">
    <source>
        <dbReference type="ARBA" id="ARBA00004651"/>
    </source>
</evidence>
<evidence type="ECO:0000256" key="5">
    <source>
        <dbReference type="ARBA" id="ARBA00022692"/>
    </source>
</evidence>
<dbReference type="PANTHER" id="PTHR30413">
    <property type="entry name" value="INNER MEMBRANE TRANSPORT PERMEASE"/>
    <property type="match status" value="1"/>
</dbReference>
<keyword evidence="4" id="KW-1003">Cell membrane</keyword>
<feature type="transmembrane region" description="Helical" evidence="9">
    <location>
        <begin position="130"/>
        <end position="148"/>
    </location>
</feature>
<dbReference type="PANTHER" id="PTHR30413:SF10">
    <property type="entry name" value="CAPSULE POLYSACCHARIDE EXPORT INNER-MEMBRANE PROTEIN CTRC"/>
    <property type="match status" value="1"/>
</dbReference>
<dbReference type="InterPro" id="IPR013525">
    <property type="entry name" value="ABC2_TM"/>
</dbReference>
<evidence type="ECO:0000256" key="3">
    <source>
        <dbReference type="ARBA" id="ARBA00022448"/>
    </source>
</evidence>
<evidence type="ECO:0000313" key="12">
    <source>
        <dbReference type="Proteomes" id="UP000237632"/>
    </source>
</evidence>
<feature type="transmembrane region" description="Helical" evidence="9">
    <location>
        <begin position="186"/>
        <end position="205"/>
    </location>
</feature>
<gene>
    <name evidence="11" type="ORF">C6T65_33290</name>
</gene>
<proteinExistence type="inferred from homology"/>
<evidence type="ECO:0000256" key="6">
    <source>
        <dbReference type="ARBA" id="ARBA00022989"/>
    </source>
</evidence>
<organism evidence="11 12">
    <name type="scientific">Burkholderia vietnamiensis</name>
    <dbReference type="NCBI Taxonomy" id="60552"/>
    <lineage>
        <taxon>Bacteria</taxon>
        <taxon>Pseudomonadati</taxon>
        <taxon>Pseudomonadota</taxon>
        <taxon>Betaproteobacteria</taxon>
        <taxon>Burkholderiales</taxon>
        <taxon>Burkholderiaceae</taxon>
        <taxon>Burkholderia</taxon>
        <taxon>Burkholderia cepacia complex</taxon>
    </lineage>
</organism>
<evidence type="ECO:0000313" key="11">
    <source>
        <dbReference type="EMBL" id="PRH38188.1"/>
    </source>
</evidence>
<comment type="subcellular location">
    <subcellularLocation>
        <location evidence="1">Cell membrane</location>
        <topology evidence="1">Multi-pass membrane protein</topology>
    </subcellularLocation>
</comment>
<comment type="caution">
    <text evidence="11">The sequence shown here is derived from an EMBL/GenBank/DDBJ whole genome shotgun (WGS) entry which is preliminary data.</text>
</comment>
<dbReference type="Proteomes" id="UP000237632">
    <property type="component" value="Unassembled WGS sequence"/>
</dbReference>
<dbReference type="GO" id="GO:0015920">
    <property type="term" value="P:lipopolysaccharide transport"/>
    <property type="evidence" value="ECO:0007669"/>
    <property type="project" value="TreeGrafter"/>
</dbReference>
<name>A0AA45BA72_BURVI</name>